<dbReference type="Gene3D" id="3.20.20.100">
    <property type="entry name" value="NADP-dependent oxidoreductase domain"/>
    <property type="match status" value="1"/>
</dbReference>
<dbReference type="PANTHER" id="PTHR43638:SF3">
    <property type="entry name" value="ALDEHYDE REDUCTASE"/>
    <property type="match status" value="1"/>
</dbReference>
<dbReference type="EMBL" id="CABVGP010000002">
    <property type="protein sequence ID" value="VVJ22326.1"/>
    <property type="molecule type" value="Genomic_DNA"/>
</dbReference>
<feature type="domain" description="NADP-dependent oxidoreductase" evidence="1">
    <location>
        <begin position="24"/>
        <end position="295"/>
    </location>
</feature>
<protein>
    <recommendedName>
        <fullName evidence="1">NADP-dependent oxidoreductase domain-containing protein</fullName>
    </recommendedName>
</protein>
<name>A0A6I8M434_9PSEU</name>
<proteinExistence type="predicted"/>
<dbReference type="SUPFAM" id="SSF51430">
    <property type="entry name" value="NAD(P)-linked oxidoreductase"/>
    <property type="match status" value="1"/>
</dbReference>
<reference evidence="2 3" key="1">
    <citation type="submission" date="2019-09" db="EMBL/GenBank/DDBJ databases">
        <authorList>
            <person name="Leyn A S."/>
        </authorList>
    </citation>
    <scope>NUCLEOTIDE SEQUENCE [LARGE SCALE GENOMIC DNA]</scope>
    <source>
        <strain evidence="2">AA231_1</strain>
    </source>
</reference>
<dbReference type="InterPro" id="IPR023210">
    <property type="entry name" value="NADP_OxRdtase_dom"/>
</dbReference>
<dbReference type="Pfam" id="PF00248">
    <property type="entry name" value="Aldo_ket_red"/>
    <property type="match status" value="1"/>
</dbReference>
<evidence type="ECO:0000313" key="3">
    <source>
        <dbReference type="Proteomes" id="UP000399805"/>
    </source>
</evidence>
<dbReference type="GO" id="GO:0016491">
    <property type="term" value="F:oxidoreductase activity"/>
    <property type="evidence" value="ECO:0007669"/>
    <property type="project" value="InterPro"/>
</dbReference>
<keyword evidence="3" id="KW-1185">Reference proteome</keyword>
<gene>
    <name evidence="2" type="ORF">AA23TX_07337</name>
</gene>
<sequence>MPSTESAPRPGGAGTLAGRTVARVGYGAMQLERLHDDRDAAVALLRRAFDLGVDHVDTAQFYGNGFVNEVIRAAVRPGDDVLVVSKVGADPDPGGPVPLRLAQRPEQLRASVEDNLRALGLDRIPLVNLRRADRGPGLVAEGDQVVDLDDQLAVMTALRDEGKIGAIGLSHVTSDALRRALPAGIACVQNAYSLVSREDEDSLELCLAENIAWVPFFPLGGAFPGLPKVTDEPAVQAAARQLGRTPAQIGLAWLLHHAPNVHLIPGTASADHLAGNTSAGDIVLDAETLAALDAVPSRSLGATLG</sequence>
<dbReference type="CDD" id="cd19088">
    <property type="entry name" value="AKR_AKR13B1"/>
    <property type="match status" value="1"/>
</dbReference>
<organism evidence="2 3">
    <name type="scientific">Amycolatopsis camponoti</name>
    <dbReference type="NCBI Taxonomy" id="2606593"/>
    <lineage>
        <taxon>Bacteria</taxon>
        <taxon>Bacillati</taxon>
        <taxon>Actinomycetota</taxon>
        <taxon>Actinomycetes</taxon>
        <taxon>Pseudonocardiales</taxon>
        <taxon>Pseudonocardiaceae</taxon>
        <taxon>Amycolatopsis</taxon>
    </lineage>
</organism>
<dbReference type="InterPro" id="IPR036812">
    <property type="entry name" value="NAD(P)_OxRdtase_dom_sf"/>
</dbReference>
<dbReference type="InterPro" id="IPR020471">
    <property type="entry name" value="AKR"/>
</dbReference>
<dbReference type="PRINTS" id="PR00069">
    <property type="entry name" value="ALDKETRDTASE"/>
</dbReference>
<dbReference type="RefSeq" id="WP_155547096.1">
    <property type="nucleotide sequence ID" value="NZ_CABVGP010000002.1"/>
</dbReference>
<dbReference type="Proteomes" id="UP000399805">
    <property type="component" value="Unassembled WGS sequence"/>
</dbReference>
<dbReference type="AlphaFoldDB" id="A0A6I8M434"/>
<evidence type="ECO:0000313" key="2">
    <source>
        <dbReference type="EMBL" id="VVJ22326.1"/>
    </source>
</evidence>
<evidence type="ECO:0000259" key="1">
    <source>
        <dbReference type="Pfam" id="PF00248"/>
    </source>
</evidence>
<dbReference type="PANTHER" id="PTHR43638">
    <property type="entry name" value="OXIDOREDUCTASE, ALDO/KETO REDUCTASE FAMILY PROTEIN"/>
    <property type="match status" value="1"/>
</dbReference>
<accession>A0A6I8M434</accession>